<evidence type="ECO:0000313" key="2">
    <source>
        <dbReference type="EMBL" id="MFC5746726.1"/>
    </source>
</evidence>
<feature type="compositionally biased region" description="Gly residues" evidence="1">
    <location>
        <begin position="89"/>
        <end position="111"/>
    </location>
</feature>
<protein>
    <submittedName>
        <fullName evidence="2">Uncharacterized protein</fullName>
    </submittedName>
</protein>
<dbReference type="EMBL" id="JBHSON010000016">
    <property type="protein sequence ID" value="MFC5746726.1"/>
    <property type="molecule type" value="Genomic_DNA"/>
</dbReference>
<sequence>MKSTRRAAGRRAPAWSRFAGYGGALALVAAAVAVLLVPLLGDEPRGAAGNGRAASGTGTTPAAPQPVQPLPGGTGAVDPEPQQSRGSTPGQGGGQDQGGGGPAGPGGGGGTVTWCPAGTAFYRAAAGGLEVTVNVAASGLVRAEVSLRGRAPQSRQGTATGGRPHSFRFAGVTEPMVERVKITTVSVGVAMQTCYARAGR</sequence>
<dbReference type="Proteomes" id="UP001596074">
    <property type="component" value="Unassembled WGS sequence"/>
</dbReference>
<comment type="caution">
    <text evidence="2">The sequence shown here is derived from an EMBL/GenBank/DDBJ whole genome shotgun (WGS) entry which is preliminary data.</text>
</comment>
<dbReference type="RefSeq" id="WP_378282343.1">
    <property type="nucleotide sequence ID" value="NZ_JBHSON010000016.1"/>
</dbReference>
<reference evidence="3" key="1">
    <citation type="journal article" date="2019" name="Int. J. Syst. Evol. Microbiol.">
        <title>The Global Catalogue of Microorganisms (GCM) 10K type strain sequencing project: providing services to taxonomists for standard genome sequencing and annotation.</title>
        <authorList>
            <consortium name="The Broad Institute Genomics Platform"/>
            <consortium name="The Broad Institute Genome Sequencing Center for Infectious Disease"/>
            <person name="Wu L."/>
            <person name="Ma J."/>
        </authorList>
    </citation>
    <scope>NUCLEOTIDE SEQUENCE [LARGE SCALE GENOMIC DNA]</scope>
    <source>
        <strain evidence="3">KCTC 42087</strain>
    </source>
</reference>
<keyword evidence="3" id="KW-1185">Reference proteome</keyword>
<organism evidence="2 3">
    <name type="scientific">Actinomadura rugatobispora</name>
    <dbReference type="NCBI Taxonomy" id="1994"/>
    <lineage>
        <taxon>Bacteria</taxon>
        <taxon>Bacillati</taxon>
        <taxon>Actinomycetota</taxon>
        <taxon>Actinomycetes</taxon>
        <taxon>Streptosporangiales</taxon>
        <taxon>Thermomonosporaceae</taxon>
        <taxon>Actinomadura</taxon>
    </lineage>
</organism>
<accession>A0ABW0ZUB1</accession>
<proteinExistence type="predicted"/>
<feature type="compositionally biased region" description="Low complexity" evidence="1">
    <location>
        <begin position="47"/>
        <end position="62"/>
    </location>
</feature>
<evidence type="ECO:0000256" key="1">
    <source>
        <dbReference type="SAM" id="MobiDB-lite"/>
    </source>
</evidence>
<evidence type="ECO:0000313" key="3">
    <source>
        <dbReference type="Proteomes" id="UP001596074"/>
    </source>
</evidence>
<feature type="region of interest" description="Disordered" evidence="1">
    <location>
        <begin position="47"/>
        <end position="111"/>
    </location>
</feature>
<name>A0ABW0ZUB1_9ACTN</name>
<gene>
    <name evidence="2" type="ORF">ACFPZN_13965</name>
</gene>